<accession>A0A2W5TV39</accession>
<proteinExistence type="predicted"/>
<dbReference type="Proteomes" id="UP000248975">
    <property type="component" value="Unassembled WGS sequence"/>
</dbReference>
<comment type="caution">
    <text evidence="1">The sequence shown here is derived from an EMBL/GenBank/DDBJ whole genome shotgun (WGS) entry which is preliminary data.</text>
</comment>
<dbReference type="AlphaFoldDB" id="A0A2W5TV39"/>
<dbReference type="EMBL" id="QFQS01000001">
    <property type="protein sequence ID" value="PZQ99927.1"/>
    <property type="molecule type" value="Genomic_DNA"/>
</dbReference>
<evidence type="ECO:0000313" key="2">
    <source>
        <dbReference type="Proteomes" id="UP000248975"/>
    </source>
</evidence>
<evidence type="ECO:0000313" key="1">
    <source>
        <dbReference type="EMBL" id="PZQ99927.1"/>
    </source>
</evidence>
<sequence>MIWSRLSLLRPLFQTRREARDVGRRWSQAARANSDLQLDLIRFGGLLSGQAVELRDGIPELAPIDPLRLAYEAGRRDLATQLLALMGLSYPEMNRLMENEDE</sequence>
<reference evidence="1 2" key="1">
    <citation type="submission" date="2017-08" db="EMBL/GenBank/DDBJ databases">
        <title>Infants hospitalized years apart are colonized by the same room-sourced microbial strains.</title>
        <authorList>
            <person name="Brooks B."/>
            <person name="Olm M.R."/>
            <person name="Firek B.A."/>
            <person name="Baker R."/>
            <person name="Thomas B.C."/>
            <person name="Morowitz M.J."/>
            <person name="Banfield J.F."/>
        </authorList>
    </citation>
    <scope>NUCLEOTIDE SEQUENCE [LARGE SCALE GENOMIC DNA]</scope>
    <source>
        <strain evidence="1">S2_003_000_R2_11</strain>
    </source>
</reference>
<name>A0A2W5TV39_CERSP</name>
<gene>
    <name evidence="1" type="ORF">DI533_04665</name>
</gene>
<organism evidence="1 2">
    <name type="scientific">Cereibacter sphaeroides</name>
    <name type="common">Rhodobacter sphaeroides</name>
    <dbReference type="NCBI Taxonomy" id="1063"/>
    <lineage>
        <taxon>Bacteria</taxon>
        <taxon>Pseudomonadati</taxon>
        <taxon>Pseudomonadota</taxon>
        <taxon>Alphaproteobacteria</taxon>
        <taxon>Rhodobacterales</taxon>
        <taxon>Paracoccaceae</taxon>
        <taxon>Cereibacter</taxon>
    </lineage>
</organism>
<protein>
    <submittedName>
        <fullName evidence="1">Uncharacterized protein</fullName>
    </submittedName>
</protein>